<evidence type="ECO:0000313" key="4">
    <source>
        <dbReference type="WBParaSite" id="ECPE_0000908801-mRNA-1"/>
    </source>
</evidence>
<feature type="region of interest" description="Disordered" evidence="1">
    <location>
        <begin position="298"/>
        <end position="348"/>
    </location>
</feature>
<feature type="region of interest" description="Disordered" evidence="1">
    <location>
        <begin position="171"/>
        <end position="207"/>
    </location>
</feature>
<evidence type="ECO:0000313" key="2">
    <source>
        <dbReference type="EMBL" id="VDP84688.1"/>
    </source>
</evidence>
<organism evidence="4">
    <name type="scientific">Echinostoma caproni</name>
    <dbReference type="NCBI Taxonomy" id="27848"/>
    <lineage>
        <taxon>Eukaryota</taxon>
        <taxon>Metazoa</taxon>
        <taxon>Spiralia</taxon>
        <taxon>Lophotrochozoa</taxon>
        <taxon>Platyhelminthes</taxon>
        <taxon>Trematoda</taxon>
        <taxon>Digenea</taxon>
        <taxon>Plagiorchiida</taxon>
        <taxon>Echinostomata</taxon>
        <taxon>Echinostomatoidea</taxon>
        <taxon>Echinostomatidae</taxon>
        <taxon>Echinostoma</taxon>
    </lineage>
</organism>
<protein>
    <submittedName>
        <fullName evidence="4">RING-type domain-containing protein</fullName>
    </submittedName>
</protein>
<name>A0A183AQ25_9TREM</name>
<keyword evidence="3" id="KW-1185">Reference proteome</keyword>
<dbReference type="WBParaSite" id="ECPE_0000908801-mRNA-1">
    <property type="protein sequence ID" value="ECPE_0000908801-mRNA-1"/>
    <property type="gene ID" value="ECPE_0000908801"/>
</dbReference>
<gene>
    <name evidence="2" type="ORF">ECPE_LOCUS9060</name>
</gene>
<evidence type="ECO:0000256" key="1">
    <source>
        <dbReference type="SAM" id="MobiDB-lite"/>
    </source>
</evidence>
<reference evidence="4" key="1">
    <citation type="submission" date="2016-06" db="UniProtKB">
        <authorList>
            <consortium name="WormBaseParasite"/>
        </authorList>
    </citation>
    <scope>IDENTIFICATION</scope>
</reference>
<accession>A0A183AQ25</accession>
<sequence>MEILTSTLARLVYGVDLASIPDEKKTRRGKRNPSQATTVRARPKSFTDAAVNYLPGPPVPLPAATALSQSSVHVTSVASPVAIGLPKTSLVDGDGSCGRVSASSTDRTRTPNISQVASMPTTTDWSEMPVDESNNFEFSRVNADRHPIFNTEEEEDSVSLDLNGALAEDEVDSGTRLRNRSQSRIALPRSAAGTPRQDQRGTLVPSGESNFFSLRRAASDLNEVRTAPNFSPHDPTFGVTDSFSRPGRPTAAVFATARSATRASVSPDNLSVLSIGSMVVDKRSRRISPSRSYESPLRKINGVFPGSPSPPTGAGPVCMDDDSSSNLSRNECATSSRTSADDTSDHVVHQPKIRADRNNSSVTDLRCVTCNASPSYPAARNKVLFQRISRIRSQSNSVRHSQSKSLTVRLRDKRTAKHTSFRHTMYSYTLGSSPTTNLEDEQCADGHEPIILPDAVRPTSRYLHRGDTLTGDSPQQVLTVDSMHTPTKSCSQQNTVNVVASDTITPRCVLAGGQARGWTPESVAVCWRRFLGILGRVNLIKSVPNLERIYTYYADLTNVLLRIREHQLLTPALQLPDHPGPVKLSAIRILSDAVIRSMDGKIDEEVLSQFYLILHRYLTAFEKPCIREIIRSCGPRIFSSNLPGTHLLLLDFLRGAALVLEDQSGVKEAPRTQALLMYTNLLCYPYHFGPFESLESSSPSTLKLITCNDLKEKLINALISAAQSDPNAEARCLALTALAMHCAIELVHLHAESATRSRHITPPTNTLVNDALVVLLGMMRFPDHSVAVVAVEMVLMLAEYCDLFLKFMPRLPPLIIRVSNELCLSIGRCRNTNCGRSGRFDRIYAAFEANGRQ</sequence>
<evidence type="ECO:0000313" key="3">
    <source>
        <dbReference type="Proteomes" id="UP000272942"/>
    </source>
</evidence>
<proteinExistence type="predicted"/>
<feature type="compositionally biased region" description="Basic and acidic residues" evidence="1">
    <location>
        <begin position="339"/>
        <end position="348"/>
    </location>
</feature>
<dbReference type="AlphaFoldDB" id="A0A183AQ25"/>
<dbReference type="EMBL" id="UZAN01046858">
    <property type="protein sequence ID" value="VDP84688.1"/>
    <property type="molecule type" value="Genomic_DNA"/>
</dbReference>
<reference evidence="2 3" key="2">
    <citation type="submission" date="2018-11" db="EMBL/GenBank/DDBJ databases">
        <authorList>
            <consortium name="Pathogen Informatics"/>
        </authorList>
    </citation>
    <scope>NUCLEOTIDE SEQUENCE [LARGE SCALE GENOMIC DNA]</scope>
    <source>
        <strain evidence="2 3">Egypt</strain>
    </source>
</reference>
<dbReference type="OrthoDB" id="19311at2759"/>
<dbReference type="Proteomes" id="UP000272942">
    <property type="component" value="Unassembled WGS sequence"/>
</dbReference>